<feature type="compositionally biased region" description="Polar residues" evidence="19">
    <location>
        <begin position="626"/>
        <end position="639"/>
    </location>
</feature>
<dbReference type="PANTHER" id="PTHR48039">
    <property type="entry name" value="RNA-BINDING MOTIF PROTEIN 14B"/>
    <property type="match status" value="1"/>
</dbReference>
<protein>
    <recommendedName>
        <fullName evidence="16">Probable RNA-binding protein 19</fullName>
    </recommendedName>
    <alternativeName>
        <fullName evidence="17">RNA-binding motif protein 19</fullName>
    </alternativeName>
</protein>
<evidence type="ECO:0000256" key="5">
    <source>
        <dbReference type="ARBA" id="ARBA00008033"/>
    </source>
</evidence>
<evidence type="ECO:0000313" key="22">
    <source>
        <dbReference type="Proteomes" id="UP000694395"/>
    </source>
</evidence>
<dbReference type="Ensembl" id="ENSOMYT00000023320.2">
    <property type="protein sequence ID" value="ENSOMYP00000021247.2"/>
    <property type="gene ID" value="ENSOMYG00000008049.2"/>
</dbReference>
<evidence type="ECO:0000256" key="1">
    <source>
        <dbReference type="ARBA" id="ARBA00004286"/>
    </source>
</evidence>
<feature type="compositionally biased region" description="Acidic residues" evidence="19">
    <location>
        <begin position="216"/>
        <end position="225"/>
    </location>
</feature>
<dbReference type="FunFam" id="3.30.70.330:FF:000277">
    <property type="entry name" value="RNA binding motif protein 19"/>
    <property type="match status" value="1"/>
</dbReference>
<dbReference type="Pfam" id="PF00076">
    <property type="entry name" value="RRM_1"/>
    <property type="match status" value="6"/>
</dbReference>
<evidence type="ECO:0000256" key="7">
    <source>
        <dbReference type="ARBA" id="ARBA00022473"/>
    </source>
</evidence>
<evidence type="ECO:0000256" key="6">
    <source>
        <dbReference type="ARBA" id="ARBA00022454"/>
    </source>
</evidence>
<evidence type="ECO:0000256" key="2">
    <source>
        <dbReference type="ARBA" id="ARBA00004496"/>
    </source>
</evidence>
<dbReference type="InterPro" id="IPR035979">
    <property type="entry name" value="RBD_domain_sf"/>
</dbReference>
<dbReference type="GeneTree" id="ENSGT00840000129953"/>
<keyword evidence="11" id="KW-0677">Repeat</keyword>
<dbReference type="GO" id="GO:0005730">
    <property type="term" value="C:nucleolus"/>
    <property type="evidence" value="ECO:0007669"/>
    <property type="project" value="UniProtKB-SubCell"/>
</dbReference>
<dbReference type="InterPro" id="IPR034423">
    <property type="entry name" value="RBM19_RRM5"/>
</dbReference>
<dbReference type="InterPro" id="IPR034417">
    <property type="entry name" value="RMB19_RRM2"/>
</dbReference>
<dbReference type="CDD" id="cd12569">
    <property type="entry name" value="RRM4_RBM19"/>
    <property type="match status" value="1"/>
</dbReference>
<feature type="domain" description="RRM" evidence="20">
    <location>
        <begin position="2"/>
        <end position="79"/>
    </location>
</feature>
<dbReference type="InterPro" id="IPR000504">
    <property type="entry name" value="RRM_dom"/>
</dbReference>
<dbReference type="CDD" id="cd12318">
    <property type="entry name" value="RRM5_RBM19_like"/>
    <property type="match status" value="1"/>
</dbReference>
<evidence type="ECO:0000256" key="16">
    <source>
        <dbReference type="ARBA" id="ARBA00070535"/>
    </source>
</evidence>
<dbReference type="InterPro" id="IPR034420">
    <property type="entry name" value="RBM19_RRM4"/>
</dbReference>
<evidence type="ECO:0000256" key="3">
    <source>
        <dbReference type="ARBA" id="ARBA00004604"/>
    </source>
</evidence>
<evidence type="ECO:0000256" key="18">
    <source>
        <dbReference type="PROSITE-ProRule" id="PRU00176"/>
    </source>
</evidence>
<feature type="region of interest" description="Disordered" evidence="19">
    <location>
        <begin position="207"/>
        <end position="246"/>
    </location>
</feature>
<evidence type="ECO:0000259" key="20">
    <source>
        <dbReference type="PROSITE" id="PS50102"/>
    </source>
</evidence>
<evidence type="ECO:0000256" key="4">
    <source>
        <dbReference type="ARBA" id="ARBA00004642"/>
    </source>
</evidence>
<dbReference type="GO" id="GO:0003729">
    <property type="term" value="F:mRNA binding"/>
    <property type="evidence" value="ECO:0007669"/>
    <property type="project" value="TreeGrafter"/>
</dbReference>
<dbReference type="SMART" id="SM00360">
    <property type="entry name" value="RRM"/>
    <property type="match status" value="6"/>
</dbReference>
<dbReference type="Gene3D" id="3.30.70.330">
    <property type="match status" value="6"/>
</dbReference>
<evidence type="ECO:0000256" key="13">
    <source>
        <dbReference type="ARBA" id="ARBA00022884"/>
    </source>
</evidence>
<evidence type="ECO:0000256" key="15">
    <source>
        <dbReference type="ARBA" id="ARBA00055332"/>
    </source>
</evidence>
<keyword evidence="6" id="KW-0158">Chromosome</keyword>
<dbReference type="AlphaFoldDB" id="A0A8C7PE92"/>
<dbReference type="InterPro" id="IPR034421">
    <property type="entry name" value="RBM19_RRM6"/>
</dbReference>
<dbReference type="CDD" id="cd12502">
    <property type="entry name" value="RRM2_RMB19"/>
    <property type="match status" value="1"/>
</dbReference>
<dbReference type="SUPFAM" id="SSF54928">
    <property type="entry name" value="RNA-binding domain, RBD"/>
    <property type="match status" value="5"/>
</dbReference>
<gene>
    <name evidence="21" type="primary">rbm19</name>
</gene>
<dbReference type="GO" id="GO:0005694">
    <property type="term" value="C:chromosome"/>
    <property type="evidence" value="ECO:0007669"/>
    <property type="project" value="UniProtKB-SubCell"/>
</dbReference>
<feature type="region of interest" description="Disordered" evidence="19">
    <location>
        <begin position="624"/>
        <end position="651"/>
    </location>
</feature>
<dbReference type="FunFam" id="3.30.70.330:FF:000608">
    <property type="entry name" value="RNA binding motif protein 19"/>
    <property type="match status" value="1"/>
</dbReference>
<feature type="domain" description="RRM" evidence="20">
    <location>
        <begin position="654"/>
        <end position="735"/>
    </location>
</feature>
<organism evidence="21 22">
    <name type="scientific">Oncorhynchus mykiss</name>
    <name type="common">Rainbow trout</name>
    <name type="synonym">Salmo gairdneri</name>
    <dbReference type="NCBI Taxonomy" id="8022"/>
    <lineage>
        <taxon>Eukaryota</taxon>
        <taxon>Metazoa</taxon>
        <taxon>Chordata</taxon>
        <taxon>Craniata</taxon>
        <taxon>Vertebrata</taxon>
        <taxon>Euteleostomi</taxon>
        <taxon>Actinopterygii</taxon>
        <taxon>Neopterygii</taxon>
        <taxon>Teleostei</taxon>
        <taxon>Protacanthopterygii</taxon>
        <taxon>Salmoniformes</taxon>
        <taxon>Salmonidae</taxon>
        <taxon>Salmoninae</taxon>
        <taxon>Oncorhynchus</taxon>
    </lineage>
</organism>
<evidence type="ECO:0000256" key="10">
    <source>
        <dbReference type="ARBA" id="ARBA00022553"/>
    </source>
</evidence>
<feature type="compositionally biased region" description="Acidic residues" evidence="19">
    <location>
        <begin position="641"/>
        <end position="651"/>
    </location>
</feature>
<feature type="compositionally biased region" description="Basic and acidic residues" evidence="19">
    <location>
        <begin position="102"/>
        <end position="112"/>
    </location>
</feature>
<evidence type="ECO:0000256" key="17">
    <source>
        <dbReference type="ARBA" id="ARBA00075692"/>
    </source>
</evidence>
<dbReference type="GO" id="GO:0005654">
    <property type="term" value="C:nucleoplasm"/>
    <property type="evidence" value="ECO:0007669"/>
    <property type="project" value="UniProtKB-SubCell"/>
</dbReference>
<dbReference type="CDD" id="cd12571">
    <property type="entry name" value="RRM6_RBM19"/>
    <property type="match status" value="1"/>
</dbReference>
<comment type="similarity">
    <text evidence="5">Belongs to the RRM MRD1 family.</text>
</comment>
<keyword evidence="8" id="KW-0963">Cytoplasm</keyword>
<feature type="compositionally biased region" description="Basic and acidic residues" evidence="19">
    <location>
        <begin position="232"/>
        <end position="241"/>
    </location>
</feature>
<keyword evidence="9" id="KW-1017">Isopeptide bond</keyword>
<reference evidence="21" key="3">
    <citation type="submission" date="2025-09" db="UniProtKB">
        <authorList>
            <consortium name="Ensembl"/>
        </authorList>
    </citation>
    <scope>IDENTIFICATION</scope>
</reference>
<dbReference type="FunFam" id="3.30.70.330:FF:000740">
    <property type="entry name" value="RNA binding motif protein 19"/>
    <property type="match status" value="1"/>
</dbReference>
<dbReference type="InterPro" id="IPR012677">
    <property type="entry name" value="Nucleotide-bd_a/b_plait_sf"/>
</dbReference>
<feature type="compositionally biased region" description="Polar residues" evidence="19">
    <location>
        <begin position="139"/>
        <end position="148"/>
    </location>
</feature>
<dbReference type="PROSITE" id="PS50102">
    <property type="entry name" value="RRM"/>
    <property type="match status" value="6"/>
</dbReference>
<dbReference type="FunFam" id="3.30.70.330:FF:000296">
    <property type="entry name" value="RNA binding motif protein 19"/>
    <property type="match status" value="1"/>
</dbReference>
<name>A0A8C7PE92_ONCMY</name>
<sequence length="880" mass="98493">MSRLIVKNLPNGMKEERFKEMFAAFGTLTDCGLKFTKEGKFRKFGFVGFKTEEDADKALKHFNKSFVDTSRVMVEMCKSFGDPTKARAWSKHSRGPATAPRENNKEKKKKESPSILGKLEDDEGFQEFVSVHQNRNQASTWANDTLPQSAAPETGQGRSQEKKPASDDYLNFDESDEEEEEDQGADKEALKSGLSDMEYLRSKVAQTEGAAVEKNNDDEDEDAEDNQGKPGKQQEHSDSAIKTEPTTEFTVKLRGCPFNVKEQQVREFMTPLKPAAIRIIKNATGNKTGYIYVDMRSEEEVEKALKKNKDYMGGRYIEVFRTSVRGEVRAARQEKGSERSFTRELKDDEEEEDVAESGRLFIRNLPYTCTEEELQDLFSKQGPLAEVVFPIDNLTKKPKGYAFVSYMIPENAVTALAQLDGHIFQGRMLHLLPSTLKKEKSDSAHSGPGSSSYKRQKDAKNKASSTSSHNWNTLFLGTSAVADAIAEKYNTTKSQVLDHESKGSVAVRMALGETQIVQETRQFLLDNHVCLDSFSQAAGPRSMSVFLVKNLPAGVTVENLEELFSPHGTLGRVLLPPAGLTAIIEYLEPTEAKQAFTRLAYSKFQHVPLYLEWAPTGVFSAAMPSKTLTPDPESTTKTSAQEEEEEEEEEALGSTLFIKNLNFSTTEETLRETFSKCGTLKTCTISKKKDKTGQLLSMGYGFVTYRTQKAAEKAIRQLQHCSVDEHQLELKVSERATKSAVVSRKKQAEGKQTSSKILVRNVPFQATVREIRELFCTFGELKTVRLPKKASGTGTGAHRGFGFVDFLTKQDAKKAFSALCHSTHLYGRRLVLEWADAEDTVETLRRKTAEHFHDIPKKKRKAEVMEGIMETMEAGGTEDD</sequence>
<proteinExistence type="inferred from homology"/>
<evidence type="ECO:0000256" key="14">
    <source>
        <dbReference type="ARBA" id="ARBA00023242"/>
    </source>
</evidence>
<feature type="region of interest" description="Disordered" evidence="19">
    <location>
        <begin position="437"/>
        <end position="468"/>
    </location>
</feature>
<evidence type="ECO:0000256" key="9">
    <source>
        <dbReference type="ARBA" id="ARBA00022499"/>
    </source>
</evidence>
<dbReference type="FunFam" id="3.30.70.330:FF:000240">
    <property type="entry name" value="RNA binding motif protein 19"/>
    <property type="match status" value="1"/>
</dbReference>
<accession>A0A8C7PE92</accession>
<feature type="domain" description="RRM" evidence="20">
    <location>
        <begin position="544"/>
        <end position="616"/>
    </location>
</feature>
<dbReference type="GO" id="GO:0005737">
    <property type="term" value="C:cytoplasm"/>
    <property type="evidence" value="ECO:0007669"/>
    <property type="project" value="UniProtKB-SubCell"/>
</dbReference>
<dbReference type="InterPro" id="IPR051945">
    <property type="entry name" value="RRM_MRD1_RNA_proc_ribogen"/>
</dbReference>
<feature type="region of interest" description="Disordered" evidence="19">
    <location>
        <begin position="85"/>
        <end position="118"/>
    </location>
</feature>
<keyword evidence="14" id="KW-0539">Nucleus</keyword>
<evidence type="ECO:0000313" key="21">
    <source>
        <dbReference type="Ensembl" id="ENSOMYP00000021247.2"/>
    </source>
</evidence>
<evidence type="ECO:0000256" key="19">
    <source>
        <dbReference type="SAM" id="MobiDB-lite"/>
    </source>
</evidence>
<dbReference type="Proteomes" id="UP000694395">
    <property type="component" value="Chromosome 11"/>
</dbReference>
<dbReference type="InterPro" id="IPR034418">
    <property type="entry name" value="RMB19_RRM1"/>
</dbReference>
<dbReference type="CDD" id="cd12564">
    <property type="entry name" value="RRM1_RBM19"/>
    <property type="match status" value="1"/>
</dbReference>
<keyword evidence="12" id="KW-0832">Ubl conjugation</keyword>
<feature type="domain" description="RRM" evidence="20">
    <location>
        <begin position="755"/>
        <end position="837"/>
    </location>
</feature>
<comment type="subcellular location">
    <subcellularLocation>
        <location evidence="1">Chromosome</location>
    </subcellularLocation>
    <subcellularLocation>
        <location evidence="2">Cytoplasm</location>
    </subcellularLocation>
    <subcellularLocation>
        <location evidence="3">Nucleus</location>
        <location evidence="3">Nucleolus</location>
    </subcellularLocation>
    <subcellularLocation>
        <location evidence="4">Nucleus</location>
        <location evidence="4">Nucleoplasm</location>
    </subcellularLocation>
</comment>
<feature type="domain" description="RRM" evidence="20">
    <location>
        <begin position="358"/>
        <end position="436"/>
    </location>
</feature>
<comment type="function">
    <text evidence="15">Plays a role in embryo pre-implantation development.</text>
</comment>
<keyword evidence="13 18" id="KW-0694">RNA-binding</keyword>
<evidence type="ECO:0000256" key="11">
    <source>
        <dbReference type="ARBA" id="ARBA00022737"/>
    </source>
</evidence>
<feature type="domain" description="RRM" evidence="20">
    <location>
        <begin position="249"/>
        <end position="324"/>
    </location>
</feature>
<evidence type="ECO:0000256" key="12">
    <source>
        <dbReference type="ARBA" id="ARBA00022843"/>
    </source>
</evidence>
<feature type="region of interest" description="Disordered" evidence="19">
    <location>
        <begin position="139"/>
        <end position="194"/>
    </location>
</feature>
<reference evidence="21" key="2">
    <citation type="submission" date="2025-08" db="UniProtKB">
        <authorList>
            <consortium name="Ensembl"/>
        </authorList>
    </citation>
    <scope>IDENTIFICATION</scope>
</reference>
<keyword evidence="7" id="KW-0217">Developmental protein</keyword>
<feature type="compositionally biased region" description="Acidic residues" evidence="19">
    <location>
        <begin position="170"/>
        <end position="183"/>
    </location>
</feature>
<evidence type="ECO:0000256" key="8">
    <source>
        <dbReference type="ARBA" id="ARBA00022490"/>
    </source>
</evidence>
<reference evidence="21" key="1">
    <citation type="submission" date="2020-07" db="EMBL/GenBank/DDBJ databases">
        <title>A long reads based de novo assembly of the rainbow trout Arlee double haploid line genome.</title>
        <authorList>
            <person name="Gao G."/>
            <person name="Palti Y."/>
        </authorList>
    </citation>
    <scope>NUCLEOTIDE SEQUENCE [LARGE SCALE GENOMIC DNA]</scope>
</reference>
<dbReference type="FunFam" id="3.30.70.330:FF:000813">
    <property type="entry name" value="RNA binding motif protein 19"/>
    <property type="match status" value="1"/>
</dbReference>
<keyword evidence="10" id="KW-0597">Phosphoprotein</keyword>
<keyword evidence="22" id="KW-1185">Reference proteome</keyword>
<dbReference type="PANTHER" id="PTHR48039:SF5">
    <property type="entry name" value="RNA-BINDING PROTEIN 28"/>
    <property type="match status" value="1"/>
</dbReference>